<dbReference type="Gene3D" id="3.40.50.300">
    <property type="entry name" value="P-loop containing nucleotide triphosphate hydrolases"/>
    <property type="match status" value="1"/>
</dbReference>
<evidence type="ECO:0000313" key="4">
    <source>
        <dbReference type="EMBL" id="QJG67196.1"/>
    </source>
</evidence>
<reference evidence="4 5" key="1">
    <citation type="submission" date="2020-04" db="EMBL/GenBank/DDBJ databases">
        <title>Novel Mycoplasma species detected in Phocoena phocoena (harbor porpoise) from the USA.</title>
        <authorList>
            <person name="Volokhov D.V."/>
        </authorList>
    </citation>
    <scope>NUCLEOTIDE SEQUENCE [LARGE SCALE GENOMIC DNA]</scope>
    <source>
        <strain evidence="4 5">Phocoena C-264-GEN</strain>
    </source>
</reference>
<dbReference type="InterPro" id="IPR001977">
    <property type="entry name" value="Depp_CoAkinase"/>
</dbReference>
<evidence type="ECO:0000256" key="2">
    <source>
        <dbReference type="ARBA" id="ARBA00022840"/>
    </source>
</evidence>
<dbReference type="RefSeq" id="WP_169605245.1">
    <property type="nucleotide sequence ID" value="NZ_CP051481.1"/>
</dbReference>
<accession>A0A858U916</accession>
<dbReference type="InterPro" id="IPR027417">
    <property type="entry name" value="P-loop_NTPase"/>
</dbReference>
<dbReference type="Pfam" id="PF01121">
    <property type="entry name" value="CoaE"/>
    <property type="match status" value="1"/>
</dbReference>
<sequence length="183" mass="21245">MIAIIGKSGVGKTTFLKKLEKHGFKVLIADEFVNELYKKGNLGYKKIKHTLGEKYVDENGVNKKALKESINLNLDFINEVEELIFPIIENHLKITNYDFVEMSNIFSKNANFLPYFSKIIQISIPEENRVKNLKKRNVNNYDKNIIDALNKGFFTNDIVNISSENVEEKIFFKMFFKIVFGLH</sequence>
<dbReference type="CDD" id="cd02022">
    <property type="entry name" value="DPCK"/>
    <property type="match status" value="1"/>
</dbReference>
<keyword evidence="1" id="KW-0547">Nucleotide-binding</keyword>
<dbReference type="Proteomes" id="UP000501060">
    <property type="component" value="Chromosome"/>
</dbReference>
<dbReference type="EC" id="2.7.1.24" evidence="3"/>
<proteinExistence type="predicted"/>
<evidence type="ECO:0000256" key="3">
    <source>
        <dbReference type="NCBIfam" id="TIGR00152"/>
    </source>
</evidence>
<dbReference type="GO" id="GO:0005737">
    <property type="term" value="C:cytoplasm"/>
    <property type="evidence" value="ECO:0007669"/>
    <property type="project" value="UniProtKB-UniRule"/>
</dbReference>
<dbReference type="AlphaFoldDB" id="A0A858U916"/>
<dbReference type="GO" id="GO:0005524">
    <property type="term" value="F:ATP binding"/>
    <property type="evidence" value="ECO:0007669"/>
    <property type="project" value="UniProtKB-KW"/>
</dbReference>
<dbReference type="NCBIfam" id="TIGR00152">
    <property type="entry name" value="dephospho-CoA kinase"/>
    <property type="match status" value="1"/>
</dbReference>
<organism evidence="4 5">
    <name type="scientific">Mycoplasma phocoenae</name>
    <dbReference type="NCBI Taxonomy" id="754517"/>
    <lineage>
        <taxon>Bacteria</taxon>
        <taxon>Bacillati</taxon>
        <taxon>Mycoplasmatota</taxon>
        <taxon>Mollicutes</taxon>
        <taxon>Mycoplasmataceae</taxon>
        <taxon>Mycoplasma</taxon>
    </lineage>
</organism>
<evidence type="ECO:0000313" key="5">
    <source>
        <dbReference type="Proteomes" id="UP000501060"/>
    </source>
</evidence>
<name>A0A858U916_9MOLU</name>
<dbReference type="KEGG" id="mphe:HGG69_02685"/>
<keyword evidence="4" id="KW-0808">Transferase</keyword>
<keyword evidence="2" id="KW-0067">ATP-binding</keyword>
<keyword evidence="4" id="KW-0418">Kinase</keyword>
<dbReference type="EMBL" id="CP051481">
    <property type="protein sequence ID" value="QJG67196.1"/>
    <property type="molecule type" value="Genomic_DNA"/>
</dbReference>
<dbReference type="GO" id="GO:0004140">
    <property type="term" value="F:dephospho-CoA kinase activity"/>
    <property type="evidence" value="ECO:0007669"/>
    <property type="project" value="UniProtKB-UniRule"/>
</dbReference>
<protein>
    <recommendedName>
        <fullName evidence="3">Dephospho-CoA kinase</fullName>
        <ecNumber evidence="3">2.7.1.24</ecNumber>
    </recommendedName>
</protein>
<dbReference type="GO" id="GO:0015937">
    <property type="term" value="P:coenzyme A biosynthetic process"/>
    <property type="evidence" value="ECO:0007669"/>
    <property type="project" value="UniProtKB-UniRule"/>
</dbReference>
<keyword evidence="5" id="KW-1185">Reference proteome</keyword>
<evidence type="ECO:0000256" key="1">
    <source>
        <dbReference type="ARBA" id="ARBA00022741"/>
    </source>
</evidence>
<gene>
    <name evidence="4" type="primary">coaE</name>
    <name evidence="4" type="ORF">HGG69_02685</name>
</gene>
<dbReference type="SUPFAM" id="SSF52540">
    <property type="entry name" value="P-loop containing nucleoside triphosphate hydrolases"/>
    <property type="match status" value="1"/>
</dbReference>